<keyword evidence="5" id="KW-0460">Magnesium</keyword>
<dbReference type="InterPro" id="IPR029061">
    <property type="entry name" value="THDP-binding"/>
</dbReference>
<keyword evidence="4" id="KW-0210">Decarboxylase</keyword>
<evidence type="ECO:0000313" key="9">
    <source>
        <dbReference type="EMBL" id="KAK4502138.1"/>
    </source>
</evidence>
<sequence>MAEIKVGDYLFQRLAQLNIQTVWGVPGDYELALLDLIGDAGIEFSGNANELIASYAADG</sequence>
<dbReference type="SUPFAM" id="SSF52518">
    <property type="entry name" value="Thiamin diphosphate-binding fold (THDP-binding)"/>
    <property type="match status" value="1"/>
</dbReference>
<reference evidence="9 10" key="1">
    <citation type="journal article" date="2023" name="G3 (Bethesda)">
        <title>A chromosome-level genome assembly of Zasmidium syzygii isolated from banana leaves.</title>
        <authorList>
            <person name="van Westerhoven A.C."/>
            <person name="Mehrabi R."/>
            <person name="Talebi R."/>
            <person name="Steentjes M.B.F."/>
            <person name="Corcolon B."/>
            <person name="Chong P.A."/>
            <person name="Kema G.H.J."/>
            <person name="Seidl M.F."/>
        </authorList>
    </citation>
    <scope>NUCLEOTIDE SEQUENCE [LARGE SCALE GENOMIC DNA]</scope>
    <source>
        <strain evidence="9 10">P124</strain>
    </source>
</reference>
<dbReference type="PANTHER" id="PTHR43452">
    <property type="entry name" value="PYRUVATE DECARBOXYLASE"/>
    <property type="match status" value="1"/>
</dbReference>
<gene>
    <name evidence="9" type="ORF">PRZ48_005561</name>
</gene>
<keyword evidence="10" id="KW-1185">Reference proteome</keyword>
<accession>A0ABR0ELY5</accession>
<keyword evidence="3" id="KW-0479">Metal-binding</keyword>
<dbReference type="Pfam" id="PF02776">
    <property type="entry name" value="TPP_enzyme_N"/>
    <property type="match status" value="1"/>
</dbReference>
<proteinExistence type="inferred from homology"/>
<evidence type="ECO:0000259" key="8">
    <source>
        <dbReference type="Pfam" id="PF02776"/>
    </source>
</evidence>
<keyword evidence="6" id="KW-0786">Thiamine pyrophosphate</keyword>
<name>A0ABR0ELY5_ZASCE</name>
<evidence type="ECO:0000256" key="6">
    <source>
        <dbReference type="ARBA" id="ARBA00023052"/>
    </source>
</evidence>
<evidence type="ECO:0000313" key="10">
    <source>
        <dbReference type="Proteomes" id="UP001305779"/>
    </source>
</evidence>
<evidence type="ECO:0000256" key="1">
    <source>
        <dbReference type="ARBA" id="ARBA00001964"/>
    </source>
</evidence>
<organism evidence="9 10">
    <name type="scientific">Zasmidium cellare</name>
    <name type="common">Wine cellar mold</name>
    <name type="synonym">Racodium cellare</name>
    <dbReference type="NCBI Taxonomy" id="395010"/>
    <lineage>
        <taxon>Eukaryota</taxon>
        <taxon>Fungi</taxon>
        <taxon>Dikarya</taxon>
        <taxon>Ascomycota</taxon>
        <taxon>Pezizomycotina</taxon>
        <taxon>Dothideomycetes</taxon>
        <taxon>Dothideomycetidae</taxon>
        <taxon>Mycosphaerellales</taxon>
        <taxon>Mycosphaerellaceae</taxon>
        <taxon>Zasmidium</taxon>
    </lineage>
</organism>
<evidence type="ECO:0000256" key="2">
    <source>
        <dbReference type="ARBA" id="ARBA00007812"/>
    </source>
</evidence>
<feature type="domain" description="Thiamine pyrophosphate enzyme N-terminal TPP-binding" evidence="8">
    <location>
        <begin position="5"/>
        <end position="59"/>
    </location>
</feature>
<dbReference type="Proteomes" id="UP001305779">
    <property type="component" value="Unassembled WGS sequence"/>
</dbReference>
<evidence type="ECO:0000256" key="7">
    <source>
        <dbReference type="ARBA" id="ARBA00023239"/>
    </source>
</evidence>
<comment type="caution">
    <text evidence="9">The sequence shown here is derived from an EMBL/GenBank/DDBJ whole genome shotgun (WGS) entry which is preliminary data.</text>
</comment>
<keyword evidence="7" id="KW-0456">Lyase</keyword>
<comment type="similarity">
    <text evidence="2">Belongs to the TPP enzyme family.</text>
</comment>
<comment type="cofactor">
    <cofactor evidence="1">
        <name>thiamine diphosphate</name>
        <dbReference type="ChEBI" id="CHEBI:58937"/>
    </cofactor>
</comment>
<evidence type="ECO:0000256" key="3">
    <source>
        <dbReference type="ARBA" id="ARBA00022723"/>
    </source>
</evidence>
<dbReference type="EMBL" id="JAXOVC010000004">
    <property type="protein sequence ID" value="KAK4502138.1"/>
    <property type="molecule type" value="Genomic_DNA"/>
</dbReference>
<protein>
    <recommendedName>
        <fullName evidence="8">Thiamine pyrophosphate enzyme N-terminal TPP-binding domain-containing protein</fullName>
    </recommendedName>
</protein>
<evidence type="ECO:0000256" key="5">
    <source>
        <dbReference type="ARBA" id="ARBA00022842"/>
    </source>
</evidence>
<dbReference type="PANTHER" id="PTHR43452:SF30">
    <property type="entry name" value="PYRUVATE DECARBOXYLASE ISOZYME 1-RELATED"/>
    <property type="match status" value="1"/>
</dbReference>
<evidence type="ECO:0000256" key="4">
    <source>
        <dbReference type="ARBA" id="ARBA00022793"/>
    </source>
</evidence>
<dbReference type="Gene3D" id="3.40.50.970">
    <property type="match status" value="1"/>
</dbReference>
<dbReference type="InterPro" id="IPR012001">
    <property type="entry name" value="Thiamin_PyroP_enz_TPP-bd_dom"/>
</dbReference>
<dbReference type="InterPro" id="IPR012110">
    <property type="entry name" value="PDC/IPDC-like"/>
</dbReference>